<dbReference type="GO" id="GO:0005524">
    <property type="term" value="F:ATP binding"/>
    <property type="evidence" value="ECO:0007669"/>
    <property type="project" value="UniProtKB-UniRule"/>
</dbReference>
<dbReference type="InterPro" id="IPR014746">
    <property type="entry name" value="Gln_synth/guanido_kin_cat_dom"/>
</dbReference>
<dbReference type="AlphaFoldDB" id="F8B050"/>
<dbReference type="InterPro" id="IPR035434">
    <property type="entry name" value="GCL_bact_plant"/>
</dbReference>
<dbReference type="KEGG" id="fsy:FsymDg_4501"/>
<accession>F8B050</accession>
<evidence type="ECO:0000313" key="7">
    <source>
        <dbReference type="EMBL" id="AEH11749.1"/>
    </source>
</evidence>
<evidence type="ECO:0000313" key="8">
    <source>
        <dbReference type="Proteomes" id="UP000001549"/>
    </source>
</evidence>
<dbReference type="GO" id="GO:0004357">
    <property type="term" value="F:glutamate-cysteine ligase activity"/>
    <property type="evidence" value="ECO:0007669"/>
    <property type="project" value="UniProtKB-UniRule"/>
</dbReference>
<comment type="catalytic activity">
    <reaction evidence="4 5">
        <text>L-cysteine + L-glutamate + ATP = gamma-L-glutamyl-L-cysteine + ADP + phosphate + H(+)</text>
        <dbReference type="Rhea" id="RHEA:13285"/>
        <dbReference type="ChEBI" id="CHEBI:15378"/>
        <dbReference type="ChEBI" id="CHEBI:29985"/>
        <dbReference type="ChEBI" id="CHEBI:30616"/>
        <dbReference type="ChEBI" id="CHEBI:35235"/>
        <dbReference type="ChEBI" id="CHEBI:43474"/>
        <dbReference type="ChEBI" id="CHEBI:58173"/>
        <dbReference type="ChEBI" id="CHEBI:456216"/>
        <dbReference type="EC" id="6.3.2.2"/>
    </reaction>
</comment>
<dbReference type="eggNOG" id="COG3572">
    <property type="taxonomic scope" value="Bacteria"/>
</dbReference>
<evidence type="ECO:0000256" key="2">
    <source>
        <dbReference type="ARBA" id="ARBA00022741"/>
    </source>
</evidence>
<dbReference type="HAMAP" id="MF_02034">
    <property type="entry name" value="EgtA"/>
    <property type="match status" value="1"/>
</dbReference>
<dbReference type="Proteomes" id="UP000001549">
    <property type="component" value="Chromosome"/>
</dbReference>
<evidence type="ECO:0000256" key="5">
    <source>
        <dbReference type="HAMAP-Rule" id="MF_02034"/>
    </source>
</evidence>
<evidence type="ECO:0000256" key="6">
    <source>
        <dbReference type="SAM" id="MobiDB-lite"/>
    </source>
</evidence>
<dbReference type="SUPFAM" id="SSF55931">
    <property type="entry name" value="Glutamine synthetase/guanido kinase"/>
    <property type="match status" value="1"/>
</dbReference>
<comment type="pathway">
    <text evidence="5">Amino-acid biosynthesis; ergothioneine biosynthesis.</text>
</comment>
<keyword evidence="1 5" id="KW-0436">Ligase</keyword>
<dbReference type="EMBL" id="CP002801">
    <property type="protein sequence ID" value="AEH11749.1"/>
    <property type="molecule type" value="Genomic_DNA"/>
</dbReference>
<feature type="region of interest" description="Disordered" evidence="6">
    <location>
        <begin position="97"/>
        <end position="134"/>
    </location>
</feature>
<evidence type="ECO:0000256" key="4">
    <source>
        <dbReference type="ARBA" id="ARBA00048819"/>
    </source>
</evidence>
<dbReference type="EC" id="6.3.2.2" evidence="5"/>
<gene>
    <name evidence="5" type="primary">egtA</name>
    <name evidence="7" type="ordered locus">FsymDg_4501</name>
</gene>
<sequence length="545" mass="56835">MKRTPAGMPASDPDACCTDPCCTGPCCTGPCCTGPCCTNNRIRTDDRIRSDGGLRADDKIRSPEDVHRYAHLTCLTDQPAGNVGIETEWFVVDIASPARPVPPGRTLTALTGSPPPRPSRDGETSPQTSPEPVDELFLPGGTRLTFEPGGQLELSAPPLPLPDALARTATDLTAVRAMLADAGLALAAMGTDPLRPPRRQLHAPRYVAMQQYFRRTDGGRAGEAMMCSTASVQVNLDAGATARWARRFELAHALGPVLVAMFAASPVLAGTATGWRSTRQSLWADIDPSRTSPVAAPHQPDPATAWADYLLAARVMLVRLPDGDFQLARDGSTFADWVAGAGPVARPPTVADLRYHATTVFPPVRPRGWLELRYLDAAPAGNWPVAVAVTTALLDDPRAADTAADACEPVAGRWLTAAALGLRDDMLHRAARRCAGAARDALGHLGVDDALLAAVDTYLETYVEPGRCPADDLIDRLPADGPLGLLRDEINAGIGTAAVSGSTAVSGNAAADGAGTSANGGTGSAAGASIVAGHERATARPWATA</sequence>
<keyword evidence="3 5" id="KW-0067">ATP-binding</keyword>
<dbReference type="PANTHER" id="PTHR34378:SF1">
    <property type="entry name" value="GLUTAMATE--CYSTEINE LIGASE, CHLOROPLASTIC"/>
    <property type="match status" value="1"/>
</dbReference>
<dbReference type="PANTHER" id="PTHR34378">
    <property type="entry name" value="GLUTAMATE--CYSTEINE LIGASE, CHLOROPLASTIC"/>
    <property type="match status" value="1"/>
</dbReference>
<dbReference type="Pfam" id="PF04107">
    <property type="entry name" value="GCS2"/>
    <property type="match status" value="1"/>
</dbReference>
<dbReference type="InterPro" id="IPR017809">
    <property type="entry name" value="EgtA_Actinobacteria"/>
</dbReference>
<dbReference type="HOGENOM" id="CLU_037109_0_0_11"/>
<evidence type="ECO:0000256" key="3">
    <source>
        <dbReference type="ARBA" id="ARBA00022840"/>
    </source>
</evidence>
<dbReference type="InterPro" id="IPR006336">
    <property type="entry name" value="GCS2"/>
</dbReference>
<dbReference type="GO" id="GO:0052699">
    <property type="term" value="P:ergothioneine biosynthetic process"/>
    <property type="evidence" value="ECO:0007669"/>
    <property type="project" value="UniProtKB-UniRule"/>
</dbReference>
<keyword evidence="2 5" id="KW-0547">Nucleotide-binding</keyword>
<dbReference type="UniPathway" id="UPA01014"/>
<comment type="similarity">
    <text evidence="5">Belongs to the glutamate--cysteine ligase type 2 family. EgtA subfamily.</text>
</comment>
<comment type="function">
    <text evidence="5">Catalyzes the synthesis of gamma-glutamylcysteine (gamma-GC). This compound is used as substrate for the biosynthesis of the low-molecular thiol compound ergothioneine.</text>
</comment>
<reference evidence="7 8" key="1">
    <citation type="submission" date="2011-05" db="EMBL/GenBank/DDBJ databases">
        <title>Complete sequence of chromosome of Frankia symbiont of Datisca glomerata.</title>
        <authorList>
            <consortium name="US DOE Joint Genome Institute"/>
            <person name="Lucas S."/>
            <person name="Han J."/>
            <person name="Lapidus A."/>
            <person name="Cheng J.-F."/>
            <person name="Goodwin L."/>
            <person name="Pitluck S."/>
            <person name="Peters L."/>
            <person name="Mikhailova N."/>
            <person name="Chertkov O."/>
            <person name="Teshima H."/>
            <person name="Han C."/>
            <person name="Tapia R."/>
            <person name="Land M."/>
            <person name="Hauser L."/>
            <person name="Kyrpides N."/>
            <person name="Ivanova N."/>
            <person name="Pagani I."/>
            <person name="Berry A."/>
            <person name="Pawlowski K."/>
            <person name="Persson T."/>
            <person name="Vanden Heuvel B."/>
            <person name="Benson D."/>
            <person name="Woyke T."/>
        </authorList>
    </citation>
    <scope>NUCLEOTIDE SEQUENCE [LARGE SCALE GENOMIC DNA]</scope>
    <source>
        <strain evidence="8">4085684</strain>
    </source>
</reference>
<name>F8B050_9ACTN</name>
<dbReference type="NCBIfam" id="TIGR03444">
    <property type="entry name" value="EgtA_Cys_ligase"/>
    <property type="match status" value="1"/>
</dbReference>
<dbReference type="STRING" id="656024.FsymDg_4501"/>
<keyword evidence="8" id="KW-1185">Reference proteome</keyword>
<dbReference type="GO" id="GO:0006750">
    <property type="term" value="P:glutathione biosynthetic process"/>
    <property type="evidence" value="ECO:0007669"/>
    <property type="project" value="InterPro"/>
</dbReference>
<dbReference type="Gene3D" id="3.30.590.20">
    <property type="match status" value="1"/>
</dbReference>
<dbReference type="RefSeq" id="WP_013875594.1">
    <property type="nucleotide sequence ID" value="NZ_CAAAGZ010000267.1"/>
</dbReference>
<evidence type="ECO:0000256" key="1">
    <source>
        <dbReference type="ARBA" id="ARBA00022598"/>
    </source>
</evidence>
<protein>
    <recommendedName>
        <fullName evidence="5">Glutamate--cysteine ligase EgtA</fullName>
        <ecNumber evidence="5">6.3.2.2</ecNumber>
    </recommendedName>
    <alternativeName>
        <fullName evidence="5">Gamma-glutamylcysteine synthase</fullName>
        <shortName evidence="5">GCS</shortName>
        <shortName evidence="5">Gamma-ECS</shortName>
    </alternativeName>
</protein>
<proteinExistence type="inferred from homology"/>
<organism evidence="7 8">
    <name type="scientific">Candidatus Protofrankia datiscae</name>
    <dbReference type="NCBI Taxonomy" id="2716812"/>
    <lineage>
        <taxon>Bacteria</taxon>
        <taxon>Bacillati</taxon>
        <taxon>Actinomycetota</taxon>
        <taxon>Actinomycetes</taxon>
        <taxon>Frankiales</taxon>
        <taxon>Frankiaceae</taxon>
        <taxon>Protofrankia</taxon>
    </lineage>
</organism>